<feature type="non-terminal residue" evidence="2">
    <location>
        <position position="78"/>
    </location>
</feature>
<dbReference type="Proteomes" id="UP001529510">
    <property type="component" value="Unassembled WGS sequence"/>
</dbReference>
<evidence type="ECO:0000313" key="3">
    <source>
        <dbReference type="Proteomes" id="UP001529510"/>
    </source>
</evidence>
<name>A0ABD0N1I4_CIRMR</name>
<comment type="caution">
    <text evidence="2">The sequence shown here is derived from an EMBL/GenBank/DDBJ whole genome shotgun (WGS) entry which is preliminary data.</text>
</comment>
<feature type="region of interest" description="Disordered" evidence="1">
    <location>
        <begin position="14"/>
        <end position="38"/>
    </location>
</feature>
<dbReference type="AlphaFoldDB" id="A0ABD0N1I4"/>
<evidence type="ECO:0000313" key="2">
    <source>
        <dbReference type="EMBL" id="KAL0154701.1"/>
    </source>
</evidence>
<dbReference type="PANTHER" id="PTHR46071">
    <property type="entry name" value="ANKYRIN REPEAT AND BTB/POZ DOMAIN-CONTAINING"/>
    <property type="match status" value="1"/>
</dbReference>
<protein>
    <submittedName>
        <fullName evidence="2">Uncharacterized protein</fullName>
    </submittedName>
</protein>
<proteinExistence type="predicted"/>
<keyword evidence="3" id="KW-1185">Reference proteome</keyword>
<evidence type="ECO:0000256" key="1">
    <source>
        <dbReference type="SAM" id="MobiDB-lite"/>
    </source>
</evidence>
<dbReference type="InterPro" id="IPR052089">
    <property type="entry name" value="Ankyrin-BTB/POZ_domain"/>
</dbReference>
<sequence length="78" mass="8464">EDVLSLEEILAEGVEAETRASGRNGHSLPPPPSPNLSLVSEEPLPKLCKARMKALQEASFYSAEHGYLDVTMELRSLG</sequence>
<organism evidence="2 3">
    <name type="scientific">Cirrhinus mrigala</name>
    <name type="common">Mrigala</name>
    <dbReference type="NCBI Taxonomy" id="683832"/>
    <lineage>
        <taxon>Eukaryota</taxon>
        <taxon>Metazoa</taxon>
        <taxon>Chordata</taxon>
        <taxon>Craniata</taxon>
        <taxon>Vertebrata</taxon>
        <taxon>Euteleostomi</taxon>
        <taxon>Actinopterygii</taxon>
        <taxon>Neopterygii</taxon>
        <taxon>Teleostei</taxon>
        <taxon>Ostariophysi</taxon>
        <taxon>Cypriniformes</taxon>
        <taxon>Cyprinidae</taxon>
        <taxon>Labeoninae</taxon>
        <taxon>Labeonini</taxon>
        <taxon>Cirrhinus</taxon>
    </lineage>
</organism>
<dbReference type="EMBL" id="JAMKFB020000025">
    <property type="protein sequence ID" value="KAL0154701.1"/>
    <property type="molecule type" value="Genomic_DNA"/>
</dbReference>
<feature type="non-terminal residue" evidence="2">
    <location>
        <position position="1"/>
    </location>
</feature>
<reference evidence="2 3" key="1">
    <citation type="submission" date="2024-05" db="EMBL/GenBank/DDBJ databases">
        <title>Genome sequencing and assembly of Indian major carp, Cirrhinus mrigala (Hamilton, 1822).</title>
        <authorList>
            <person name="Mohindra V."/>
            <person name="Chowdhury L.M."/>
            <person name="Lal K."/>
            <person name="Jena J.K."/>
        </authorList>
    </citation>
    <scope>NUCLEOTIDE SEQUENCE [LARGE SCALE GENOMIC DNA]</scope>
    <source>
        <strain evidence="2">CM1030</strain>
        <tissue evidence="2">Blood</tissue>
    </source>
</reference>
<dbReference type="PANTHER" id="PTHR46071:SF3">
    <property type="entry name" value="ANKYRIN REPEAT AND BTB_POZ DOMAIN-CONTAINING PROTEIN 2"/>
    <property type="match status" value="1"/>
</dbReference>
<accession>A0ABD0N1I4</accession>
<gene>
    <name evidence="2" type="ORF">M9458_048964</name>
</gene>